<dbReference type="PROSITE" id="PS51257">
    <property type="entry name" value="PROKAR_LIPOPROTEIN"/>
    <property type="match status" value="1"/>
</dbReference>
<evidence type="ECO:0000313" key="7">
    <source>
        <dbReference type="EMBL" id="SIP87371.1"/>
    </source>
</evidence>
<evidence type="ECO:0000256" key="4">
    <source>
        <dbReference type="ARBA" id="ARBA00023136"/>
    </source>
</evidence>
<dbReference type="Proteomes" id="UP000185725">
    <property type="component" value="Unassembled WGS sequence"/>
</dbReference>
<proteinExistence type="inferred from homology"/>
<organism evidence="8 10">
    <name type="scientific">Chryseobacterium indoltheticum</name>
    <dbReference type="NCBI Taxonomy" id="254"/>
    <lineage>
        <taxon>Bacteria</taxon>
        <taxon>Pseudomonadati</taxon>
        <taxon>Bacteroidota</taxon>
        <taxon>Flavobacteriia</taxon>
        <taxon>Flavobacteriales</taxon>
        <taxon>Weeksellaceae</taxon>
        <taxon>Chryseobacterium group</taxon>
        <taxon>Chryseobacterium</taxon>
    </lineage>
</organism>
<gene>
    <name evidence="8" type="ORF">NCTC13560_01239</name>
    <name evidence="7" type="ORF">SAMN05421682_101110</name>
</gene>
<sequence length="528" mass="57720">MKKSFLKIFFVTGLFLVASCSEDLLEPYNPGSLTQDEALTNVSDLTLMVNGAYANMNSRSESEFVSIFTDEVGIGFANGGQGLSAEWIFQMIPNSNLPTAIWTQSYASLARANRVILYADKVTVGTGTGETETDRKKALAQAYALRAYNHLRILAYFSTNPKDDSALAGILSTRIYAYDEPGQQRTTNGEFYKLIFEDLDKSIDLYNQIGAGLSAADKLQANKFFAMGLKARAYAYRGDYPNALIWANNVIAQSGAVLATKAQYRNTFFTDTDVTEVLFKLKRNAISNSQGYNLHNAWCSVRPRLTGSPIYEVGRSLHNRLNPSNLDPATLSTTVADVRANVLIAPSSILAANYVNTQDYRNDDIIVINKHGGVATGATTPAVTSSNGFNNDIKIMRLSEMYLIRAEALVAANNRPGAAAAIKVIRDARYGSAQILPTYATATDAWAAILNERRLEFAFEGYRFLDLKRLGTLANVGIDRDAADYSSASANFPAANPVNLPLNSYKWALPIPQAEINANPNITQNPGY</sequence>
<dbReference type="InterPro" id="IPR012944">
    <property type="entry name" value="SusD_RagB_dom"/>
</dbReference>
<dbReference type="Pfam" id="PF07980">
    <property type="entry name" value="SusD_RagB"/>
    <property type="match status" value="1"/>
</dbReference>
<evidence type="ECO:0000256" key="2">
    <source>
        <dbReference type="ARBA" id="ARBA00006275"/>
    </source>
</evidence>
<dbReference type="KEGG" id="cil:EG358_03170"/>
<evidence type="ECO:0000313" key="9">
    <source>
        <dbReference type="Proteomes" id="UP000185725"/>
    </source>
</evidence>
<keyword evidence="5" id="KW-0998">Cell outer membrane</keyword>
<dbReference type="Gene3D" id="1.25.40.390">
    <property type="match status" value="1"/>
</dbReference>
<feature type="domain" description="RagB/SusD" evidence="6">
    <location>
        <begin position="361"/>
        <end position="528"/>
    </location>
</feature>
<protein>
    <submittedName>
        <fullName evidence="7">Starch-binding associating with outer membrane</fullName>
    </submittedName>
    <submittedName>
        <fullName evidence="8">SusD family</fullName>
    </submittedName>
</protein>
<name>A0A381F8J3_9FLAO</name>
<reference evidence="8 10" key="2">
    <citation type="submission" date="2018-06" db="EMBL/GenBank/DDBJ databases">
        <authorList>
            <consortium name="Pathogen Informatics"/>
            <person name="Doyle S."/>
        </authorList>
    </citation>
    <scope>NUCLEOTIDE SEQUENCE [LARGE SCALE GENOMIC DNA]</scope>
    <source>
        <strain evidence="8 10">NCTC13560</strain>
    </source>
</reference>
<dbReference type="SUPFAM" id="SSF48452">
    <property type="entry name" value="TPR-like"/>
    <property type="match status" value="1"/>
</dbReference>
<evidence type="ECO:0000259" key="6">
    <source>
        <dbReference type="Pfam" id="PF07980"/>
    </source>
</evidence>
<keyword evidence="9" id="KW-1185">Reference proteome</keyword>
<dbReference type="InterPro" id="IPR011990">
    <property type="entry name" value="TPR-like_helical_dom_sf"/>
</dbReference>
<dbReference type="AlphaFoldDB" id="A0A381F8J3"/>
<keyword evidence="4" id="KW-0472">Membrane</keyword>
<dbReference type="EMBL" id="UFVS01000001">
    <property type="protein sequence ID" value="SUX42422.1"/>
    <property type="molecule type" value="Genomic_DNA"/>
</dbReference>
<evidence type="ECO:0000313" key="8">
    <source>
        <dbReference type="EMBL" id="SUX42422.1"/>
    </source>
</evidence>
<evidence type="ECO:0000313" key="10">
    <source>
        <dbReference type="Proteomes" id="UP000255231"/>
    </source>
</evidence>
<dbReference type="Proteomes" id="UP000255231">
    <property type="component" value="Unassembled WGS sequence"/>
</dbReference>
<keyword evidence="3" id="KW-0732">Signal</keyword>
<accession>A0A381F8J3</accession>
<comment type="subcellular location">
    <subcellularLocation>
        <location evidence="1">Cell outer membrane</location>
    </subcellularLocation>
</comment>
<evidence type="ECO:0000256" key="5">
    <source>
        <dbReference type="ARBA" id="ARBA00023237"/>
    </source>
</evidence>
<dbReference type="EMBL" id="FTMF01000001">
    <property type="protein sequence ID" value="SIP87371.1"/>
    <property type="molecule type" value="Genomic_DNA"/>
</dbReference>
<dbReference type="GO" id="GO:0009279">
    <property type="term" value="C:cell outer membrane"/>
    <property type="evidence" value="ECO:0007669"/>
    <property type="project" value="UniProtKB-SubCell"/>
</dbReference>
<comment type="similarity">
    <text evidence="2">Belongs to the SusD family.</text>
</comment>
<evidence type="ECO:0000256" key="3">
    <source>
        <dbReference type="ARBA" id="ARBA00022729"/>
    </source>
</evidence>
<reference evidence="7 9" key="1">
    <citation type="submission" date="2017-01" db="EMBL/GenBank/DDBJ databases">
        <authorList>
            <person name="Varghese N."/>
            <person name="Submissions S."/>
        </authorList>
    </citation>
    <scope>NUCLEOTIDE SEQUENCE [LARGE SCALE GENOMIC DNA]</scope>
    <source>
        <strain evidence="7 9">ATCC 27950</strain>
    </source>
</reference>
<evidence type="ECO:0000256" key="1">
    <source>
        <dbReference type="ARBA" id="ARBA00004442"/>
    </source>
</evidence>